<gene>
    <name evidence="2" type="ORF">ABL78_3481</name>
</gene>
<dbReference type="OMA" id="QYSEERP"/>
<dbReference type="PANTHER" id="PTHR38148:SF3">
    <property type="entry name" value="BAR DOMAIN-CONTAINING PROTEIN"/>
    <property type="match status" value="1"/>
</dbReference>
<evidence type="ECO:0008006" key="4">
    <source>
        <dbReference type="Google" id="ProtNLM"/>
    </source>
</evidence>
<feature type="region of interest" description="Disordered" evidence="1">
    <location>
        <begin position="325"/>
        <end position="350"/>
    </location>
</feature>
<feature type="region of interest" description="Disordered" evidence="1">
    <location>
        <begin position="699"/>
        <end position="723"/>
    </location>
</feature>
<proteinExistence type="predicted"/>
<evidence type="ECO:0000313" key="2">
    <source>
        <dbReference type="EMBL" id="KPI87450.1"/>
    </source>
</evidence>
<name>A0A0N1I4R4_LEPSE</name>
<keyword evidence="3" id="KW-1185">Reference proteome</keyword>
<feature type="compositionally biased region" description="Polar residues" evidence="1">
    <location>
        <begin position="443"/>
        <end position="464"/>
    </location>
</feature>
<feature type="region of interest" description="Disordered" evidence="1">
    <location>
        <begin position="583"/>
        <end position="608"/>
    </location>
</feature>
<dbReference type="EMBL" id="LJSK01000088">
    <property type="protein sequence ID" value="KPI87450.1"/>
    <property type="molecule type" value="Genomic_DNA"/>
</dbReference>
<feature type="region of interest" description="Disordered" evidence="1">
    <location>
        <begin position="375"/>
        <end position="394"/>
    </location>
</feature>
<protein>
    <recommendedName>
        <fullName evidence="4">BAR domain-containing protein</fullName>
    </recommendedName>
</protein>
<dbReference type="OrthoDB" id="262858at2759"/>
<comment type="caution">
    <text evidence="2">The sequence shown here is derived from an EMBL/GenBank/DDBJ whole genome shotgun (WGS) entry which is preliminary data.</text>
</comment>
<dbReference type="PANTHER" id="PTHR38148">
    <property type="entry name" value="BAR DOMAIN-CONTAINING PROTEIN"/>
    <property type="match status" value="1"/>
</dbReference>
<evidence type="ECO:0000256" key="1">
    <source>
        <dbReference type="SAM" id="MobiDB-lite"/>
    </source>
</evidence>
<evidence type="ECO:0000313" key="3">
    <source>
        <dbReference type="Proteomes" id="UP000038009"/>
    </source>
</evidence>
<sequence length="759" mass="81149">MFRRRKSLSPASSNYDFSLRHERVKLFEKMLKQFDANISRTIKAMQDVAASLSLVGQSYHEVAQCVNNTNPQSVVNRAYSTSSWGSKRVVENYGAHLQSAATVFAGEMRSLREGEHYVAFNGGVHHTVLARLHEVMTHAKKTCELGDDVMSALCKSVAAKKIVEKKKAKYARLGKPLTESKRYTKQSEKARQWEQSYESKLRTFDSEYEGLMQRQLYVAGLSMDNFLDVNTVYLAQILKVLSCLAPHGADAVEEMVNTSQDLGCRLGIAPEDQVSSRFRPRIGNATPNNATKNVTPMRSTPGKAASHNESSHNFTSYYCNYKKRDPSADQAPPTARALDDSEGRGAPAAVAASTNYWSTPGASQEQVLSSFPQGRIAGLSEPHPSPPQLCAHPMAQLPGGWDASAESVASGVRRGGNTVMPVVPRSSDARIHKPMEGVAAASTKPSTSTGTNGQASSPPSTTTEGVMPSTGHAPFGSGNTPAPLHGVQRPPSPPAVIPPTKVSPTGHSDRRATALQTQGALLGLDRARSVEPFDDDCPTGVVSYTARSTLQPVNLMPAMEEVADRSTELQRGHQPGYVNPLALGSGATHHRTQPRLQKHDLKTTRRSTTVPVGLASPSLLPSAPQSPSAVAAAPLLNARTAPTVASAPPPDDATLSSSTNSHFLGNSVANSVQDSLSFGYGQHNATNVHNVNPHRLATPAGVKSHSNGDGWESETGGVTGRSHALSTSYALDSPAYAPHLRGMEQRGWERSGVRACSPA</sequence>
<dbReference type="Proteomes" id="UP000038009">
    <property type="component" value="Unassembled WGS sequence"/>
</dbReference>
<dbReference type="VEuPathDB" id="TriTrypDB:Lsey_0088_0180"/>
<accession>A0A0N1I4R4</accession>
<feature type="compositionally biased region" description="Polar residues" evidence="1">
    <location>
        <begin position="285"/>
        <end position="298"/>
    </location>
</feature>
<feature type="region of interest" description="Disordered" evidence="1">
    <location>
        <begin position="415"/>
        <end position="512"/>
    </location>
</feature>
<feature type="region of interest" description="Disordered" evidence="1">
    <location>
        <begin position="278"/>
        <end position="311"/>
    </location>
</feature>
<organism evidence="2 3">
    <name type="scientific">Leptomonas seymouri</name>
    <dbReference type="NCBI Taxonomy" id="5684"/>
    <lineage>
        <taxon>Eukaryota</taxon>
        <taxon>Discoba</taxon>
        <taxon>Euglenozoa</taxon>
        <taxon>Kinetoplastea</taxon>
        <taxon>Metakinetoplastina</taxon>
        <taxon>Trypanosomatida</taxon>
        <taxon>Trypanosomatidae</taxon>
        <taxon>Leishmaniinae</taxon>
        <taxon>Leptomonas</taxon>
    </lineage>
</organism>
<dbReference type="AlphaFoldDB" id="A0A0N1I4R4"/>
<reference evidence="2 3" key="1">
    <citation type="journal article" date="2015" name="PLoS Pathog.">
        <title>Leptomonas seymouri: Adaptations to the Dixenous Life Cycle Analyzed by Genome Sequencing, Transcriptome Profiling and Co-infection with Leishmania donovani.</title>
        <authorList>
            <person name="Kraeva N."/>
            <person name="Butenko A."/>
            <person name="Hlavacova J."/>
            <person name="Kostygov A."/>
            <person name="Myskova J."/>
            <person name="Grybchuk D."/>
            <person name="Lestinova T."/>
            <person name="Votypka J."/>
            <person name="Volf P."/>
            <person name="Opperdoes F."/>
            <person name="Flegontov P."/>
            <person name="Lukes J."/>
            <person name="Yurchenko V."/>
        </authorList>
    </citation>
    <scope>NUCLEOTIDE SEQUENCE [LARGE SCALE GENOMIC DNA]</scope>
    <source>
        <strain evidence="2 3">ATCC 30220</strain>
    </source>
</reference>